<gene>
    <name evidence="1" type="ORF">CDAR_382861</name>
</gene>
<name>A0AAV4SKC1_9ARAC</name>
<comment type="caution">
    <text evidence="1">The sequence shown here is derived from an EMBL/GenBank/DDBJ whole genome shotgun (WGS) entry which is preliminary data.</text>
</comment>
<dbReference type="Proteomes" id="UP001054837">
    <property type="component" value="Unassembled WGS sequence"/>
</dbReference>
<organism evidence="1 2">
    <name type="scientific">Caerostris darwini</name>
    <dbReference type="NCBI Taxonomy" id="1538125"/>
    <lineage>
        <taxon>Eukaryota</taxon>
        <taxon>Metazoa</taxon>
        <taxon>Ecdysozoa</taxon>
        <taxon>Arthropoda</taxon>
        <taxon>Chelicerata</taxon>
        <taxon>Arachnida</taxon>
        <taxon>Araneae</taxon>
        <taxon>Araneomorphae</taxon>
        <taxon>Entelegynae</taxon>
        <taxon>Araneoidea</taxon>
        <taxon>Araneidae</taxon>
        <taxon>Caerostris</taxon>
    </lineage>
</organism>
<dbReference type="EMBL" id="BPLQ01007926">
    <property type="protein sequence ID" value="GIY33296.1"/>
    <property type="molecule type" value="Genomic_DNA"/>
</dbReference>
<reference evidence="1 2" key="1">
    <citation type="submission" date="2021-06" db="EMBL/GenBank/DDBJ databases">
        <title>Caerostris darwini draft genome.</title>
        <authorList>
            <person name="Kono N."/>
            <person name="Arakawa K."/>
        </authorList>
    </citation>
    <scope>NUCLEOTIDE SEQUENCE [LARGE SCALE GENOMIC DNA]</scope>
</reference>
<dbReference type="AlphaFoldDB" id="A0AAV4SKC1"/>
<evidence type="ECO:0000313" key="2">
    <source>
        <dbReference type="Proteomes" id="UP001054837"/>
    </source>
</evidence>
<accession>A0AAV4SKC1</accession>
<protein>
    <submittedName>
        <fullName evidence="1">Uncharacterized protein</fullName>
    </submittedName>
</protein>
<keyword evidence="2" id="KW-1185">Reference proteome</keyword>
<proteinExistence type="predicted"/>
<sequence length="87" mass="10600">MEMEIKILEEEEKDIDSITQITFFENRYRVEIRYAIFHAEFSYISRHVNSSLSKLKLFKKHAPAFLYSPTTITWREDIKKRREVPEM</sequence>
<evidence type="ECO:0000313" key="1">
    <source>
        <dbReference type="EMBL" id="GIY33296.1"/>
    </source>
</evidence>